<reference evidence="2" key="2">
    <citation type="journal article" date="2022" name="Hortic Res">
        <title>The genome of Dioscorea zingiberensis sheds light on the biosynthesis, origin and evolution of the medicinally important diosgenin saponins.</title>
        <authorList>
            <person name="Li Y."/>
            <person name="Tan C."/>
            <person name="Li Z."/>
            <person name="Guo J."/>
            <person name="Li S."/>
            <person name="Chen X."/>
            <person name="Wang C."/>
            <person name="Dai X."/>
            <person name="Yang H."/>
            <person name="Song W."/>
            <person name="Hou L."/>
            <person name="Xu J."/>
            <person name="Tong Z."/>
            <person name="Xu A."/>
            <person name="Yuan X."/>
            <person name="Wang W."/>
            <person name="Yang Q."/>
            <person name="Chen L."/>
            <person name="Sun Z."/>
            <person name="Wang K."/>
            <person name="Pan B."/>
            <person name="Chen J."/>
            <person name="Bao Y."/>
            <person name="Liu F."/>
            <person name="Qi X."/>
            <person name="Gang D.R."/>
            <person name="Wen J."/>
            <person name="Li J."/>
        </authorList>
    </citation>
    <scope>NUCLEOTIDE SEQUENCE</scope>
    <source>
        <strain evidence="2">Dzin_1.0</strain>
    </source>
</reference>
<organism evidence="2 3">
    <name type="scientific">Dioscorea zingiberensis</name>
    <dbReference type="NCBI Taxonomy" id="325984"/>
    <lineage>
        <taxon>Eukaryota</taxon>
        <taxon>Viridiplantae</taxon>
        <taxon>Streptophyta</taxon>
        <taxon>Embryophyta</taxon>
        <taxon>Tracheophyta</taxon>
        <taxon>Spermatophyta</taxon>
        <taxon>Magnoliopsida</taxon>
        <taxon>Liliopsida</taxon>
        <taxon>Dioscoreales</taxon>
        <taxon>Dioscoreaceae</taxon>
        <taxon>Dioscorea</taxon>
    </lineage>
</organism>
<evidence type="ECO:0000313" key="3">
    <source>
        <dbReference type="Proteomes" id="UP001085076"/>
    </source>
</evidence>
<protein>
    <submittedName>
        <fullName evidence="2">Uncharacterized protein</fullName>
    </submittedName>
</protein>
<keyword evidence="3" id="KW-1185">Reference proteome</keyword>
<feature type="compositionally biased region" description="Basic and acidic residues" evidence="1">
    <location>
        <begin position="156"/>
        <end position="165"/>
    </location>
</feature>
<gene>
    <name evidence="2" type="ORF">J5N97_027115</name>
</gene>
<feature type="region of interest" description="Disordered" evidence="1">
    <location>
        <begin position="156"/>
        <end position="186"/>
    </location>
</feature>
<dbReference type="PANTHER" id="PTHR35693:SF1">
    <property type="entry name" value="EXPRESSED PROTEIN"/>
    <property type="match status" value="1"/>
</dbReference>
<evidence type="ECO:0000313" key="2">
    <source>
        <dbReference type="EMBL" id="KAJ0965977.1"/>
    </source>
</evidence>
<reference evidence="2" key="1">
    <citation type="submission" date="2021-03" db="EMBL/GenBank/DDBJ databases">
        <authorList>
            <person name="Li Z."/>
            <person name="Yang C."/>
        </authorList>
    </citation>
    <scope>NUCLEOTIDE SEQUENCE</scope>
    <source>
        <strain evidence="2">Dzin_1.0</strain>
        <tissue evidence="2">Leaf</tissue>
    </source>
</reference>
<dbReference type="EMBL" id="JAGGNH010000008">
    <property type="protein sequence ID" value="KAJ0965977.1"/>
    <property type="molecule type" value="Genomic_DNA"/>
</dbReference>
<accession>A0A9D5C3F4</accession>
<comment type="caution">
    <text evidence="2">The sequence shown here is derived from an EMBL/GenBank/DDBJ whole genome shotgun (WGS) entry which is preliminary data.</text>
</comment>
<dbReference type="Proteomes" id="UP001085076">
    <property type="component" value="Miscellaneous, Linkage group lg08"/>
</dbReference>
<dbReference type="PANTHER" id="PTHR35693">
    <property type="entry name" value="EXPRESSED PROTEIN"/>
    <property type="match status" value="1"/>
</dbReference>
<sequence>MGLRGCANGAKAPDRMAMFFALKLIAEEEVFVRNLLLCRTCEVKQIVMPEDVYVKKFFKKHPDSLYHDAVKISSFDPPPARVFAWRVLELREHGVSEEEAMALADVYFTLAREKATSKPCTESAIKEIQAEEKNMFADRFFNPKILEIVQQMKEEKAARMRDRGDAGGSRGNTGGFGGGRPGGRGS</sequence>
<name>A0A9D5C3F4_9LILI</name>
<dbReference type="OrthoDB" id="543108at2759"/>
<proteinExistence type="predicted"/>
<evidence type="ECO:0000256" key="1">
    <source>
        <dbReference type="SAM" id="MobiDB-lite"/>
    </source>
</evidence>
<dbReference type="AlphaFoldDB" id="A0A9D5C3F4"/>
<feature type="compositionally biased region" description="Gly residues" evidence="1">
    <location>
        <begin position="166"/>
        <end position="186"/>
    </location>
</feature>